<keyword evidence="1" id="KW-0472">Membrane</keyword>
<dbReference type="AlphaFoldDB" id="A0AAU9WC01"/>
<dbReference type="Proteomes" id="UP001159428">
    <property type="component" value="Unassembled WGS sequence"/>
</dbReference>
<keyword evidence="1" id="KW-0812">Transmembrane</keyword>
<sequence length="131" mass="14761">METEKKETVVECGTQVDIRDFAIRTCTSVAVQVEPSDFQTVQEVTKDSDALPLLTTQPSREEFVEKANPEYRCDYCYGCLFCEKGHAWYSIRGKACLWVLLLTPGYLILGVFLLPFFILMGIAYCVAAAIE</sequence>
<keyword evidence="1" id="KW-1133">Transmembrane helix</keyword>
<keyword evidence="3" id="KW-1185">Reference proteome</keyword>
<evidence type="ECO:0000313" key="2">
    <source>
        <dbReference type="EMBL" id="CAH3109303.1"/>
    </source>
</evidence>
<reference evidence="2 3" key="1">
    <citation type="submission" date="2022-05" db="EMBL/GenBank/DDBJ databases">
        <authorList>
            <consortium name="Genoscope - CEA"/>
            <person name="William W."/>
        </authorList>
    </citation>
    <scope>NUCLEOTIDE SEQUENCE [LARGE SCALE GENOMIC DNA]</scope>
</reference>
<organism evidence="2 3">
    <name type="scientific">Pocillopora meandrina</name>
    <dbReference type="NCBI Taxonomy" id="46732"/>
    <lineage>
        <taxon>Eukaryota</taxon>
        <taxon>Metazoa</taxon>
        <taxon>Cnidaria</taxon>
        <taxon>Anthozoa</taxon>
        <taxon>Hexacorallia</taxon>
        <taxon>Scleractinia</taxon>
        <taxon>Astrocoeniina</taxon>
        <taxon>Pocilloporidae</taxon>
        <taxon>Pocillopora</taxon>
    </lineage>
</organism>
<evidence type="ECO:0000313" key="3">
    <source>
        <dbReference type="Proteomes" id="UP001159428"/>
    </source>
</evidence>
<gene>
    <name evidence="2" type="ORF">PMEA_00002918</name>
</gene>
<accession>A0AAU9WC01</accession>
<comment type="caution">
    <text evidence="2">The sequence shown here is derived from an EMBL/GenBank/DDBJ whole genome shotgun (WGS) entry which is preliminary data.</text>
</comment>
<feature type="transmembrane region" description="Helical" evidence="1">
    <location>
        <begin position="97"/>
        <end position="130"/>
    </location>
</feature>
<protein>
    <submittedName>
        <fullName evidence="2">Uncharacterized protein</fullName>
    </submittedName>
</protein>
<proteinExistence type="predicted"/>
<evidence type="ECO:0000256" key="1">
    <source>
        <dbReference type="SAM" id="Phobius"/>
    </source>
</evidence>
<dbReference type="EMBL" id="CALNXJ010000011">
    <property type="protein sequence ID" value="CAH3109303.1"/>
    <property type="molecule type" value="Genomic_DNA"/>
</dbReference>
<name>A0AAU9WC01_9CNID</name>